<keyword evidence="2" id="KW-1185">Reference proteome</keyword>
<accession>A0ABS7WSL0</accession>
<dbReference type="RefSeq" id="WP_224325425.1">
    <property type="nucleotide sequence ID" value="NZ_JACGBB010000014.1"/>
</dbReference>
<proteinExistence type="predicted"/>
<comment type="caution">
    <text evidence="1">The sequence shown here is derived from an EMBL/GenBank/DDBJ whole genome shotgun (WGS) entry which is preliminary data.</text>
</comment>
<reference evidence="1 2" key="1">
    <citation type="submission" date="2020-07" db="EMBL/GenBank/DDBJ databases">
        <title>Transfer of Campylobacter canadensis to the novel genus Avispirillum gen. nov., that also includes two novel species recovered from migratory waterfowl: Avispirillum anseris sp. nov. and Avispirillum brantae sp. nov.</title>
        <authorList>
            <person name="Miller W.G."/>
            <person name="Chapman M.H."/>
            <person name="Yee E."/>
            <person name="Inglis G.D."/>
        </authorList>
    </citation>
    <scope>NUCLEOTIDE SEQUENCE [LARGE SCALE GENOMIC DNA]</scope>
    <source>
        <strain evidence="1 2">L283</strain>
    </source>
</reference>
<name>A0ABS7WSL0_9BACT</name>
<protein>
    <submittedName>
        <fullName evidence="1">Uncharacterized protein</fullName>
    </submittedName>
</protein>
<dbReference type="Proteomes" id="UP000786183">
    <property type="component" value="Unassembled WGS sequence"/>
</dbReference>
<dbReference type="EMBL" id="JACGBB010000014">
    <property type="protein sequence ID" value="MBZ7987751.1"/>
    <property type="molecule type" value="Genomic_DNA"/>
</dbReference>
<evidence type="ECO:0000313" key="2">
    <source>
        <dbReference type="Proteomes" id="UP000786183"/>
    </source>
</evidence>
<organism evidence="1 2">
    <name type="scientific">Campylobacter canadensis</name>
    <dbReference type="NCBI Taxonomy" id="449520"/>
    <lineage>
        <taxon>Bacteria</taxon>
        <taxon>Pseudomonadati</taxon>
        <taxon>Campylobacterota</taxon>
        <taxon>Epsilonproteobacteria</taxon>
        <taxon>Campylobacterales</taxon>
        <taxon>Campylobacteraceae</taxon>
        <taxon>Campylobacter</taxon>
    </lineage>
</organism>
<gene>
    <name evidence="1" type="ORF">AVCANL283_06505</name>
</gene>
<evidence type="ECO:0000313" key="1">
    <source>
        <dbReference type="EMBL" id="MBZ7987751.1"/>
    </source>
</evidence>
<sequence length="65" mass="7176">MINSSKLKSNDLVLLQDGDLVILEALEDYEGIAKSAEVINIGQKRAVAGLHTFLFRADDKYLAKI</sequence>